<gene>
    <name evidence="1" type="ORF">FGO68_gene14231</name>
</gene>
<sequence>MALAKIKSDRFRVRPGDYFQDQLHRTDLPAVRHFPRTDSSIREVSGGWRVIFPHVLSGIWESVRQISGLLQFRLVG</sequence>
<evidence type="ECO:0000313" key="1">
    <source>
        <dbReference type="EMBL" id="TNV75554.1"/>
    </source>
</evidence>
<dbReference type="Proteomes" id="UP000785679">
    <property type="component" value="Unassembled WGS sequence"/>
</dbReference>
<reference evidence="1" key="1">
    <citation type="submission" date="2019-06" db="EMBL/GenBank/DDBJ databases">
        <authorList>
            <person name="Zheng W."/>
        </authorList>
    </citation>
    <scope>NUCLEOTIDE SEQUENCE</scope>
    <source>
        <strain evidence="1">QDHG01</strain>
    </source>
</reference>
<dbReference type="EMBL" id="RRYP01015323">
    <property type="protein sequence ID" value="TNV75554.1"/>
    <property type="molecule type" value="Genomic_DNA"/>
</dbReference>
<comment type="caution">
    <text evidence="1">The sequence shown here is derived from an EMBL/GenBank/DDBJ whole genome shotgun (WGS) entry which is preliminary data.</text>
</comment>
<keyword evidence="2" id="KW-1185">Reference proteome</keyword>
<protein>
    <submittedName>
        <fullName evidence="1">Uncharacterized protein</fullName>
    </submittedName>
</protein>
<name>A0A8J8NIX6_HALGN</name>
<proteinExistence type="predicted"/>
<organism evidence="1 2">
    <name type="scientific">Halteria grandinella</name>
    <dbReference type="NCBI Taxonomy" id="5974"/>
    <lineage>
        <taxon>Eukaryota</taxon>
        <taxon>Sar</taxon>
        <taxon>Alveolata</taxon>
        <taxon>Ciliophora</taxon>
        <taxon>Intramacronucleata</taxon>
        <taxon>Spirotrichea</taxon>
        <taxon>Stichotrichia</taxon>
        <taxon>Sporadotrichida</taxon>
        <taxon>Halteriidae</taxon>
        <taxon>Halteria</taxon>
    </lineage>
</organism>
<accession>A0A8J8NIX6</accession>
<evidence type="ECO:0000313" key="2">
    <source>
        <dbReference type="Proteomes" id="UP000785679"/>
    </source>
</evidence>
<dbReference type="AlphaFoldDB" id="A0A8J8NIX6"/>